<evidence type="ECO:0000313" key="2">
    <source>
        <dbReference type="EMBL" id="ALH83031.1"/>
    </source>
</evidence>
<organism evidence="2 3">
    <name type="scientific">Sphingopyxis macrogoltabida</name>
    <name type="common">Sphingomonas macrogoltabidus</name>
    <dbReference type="NCBI Taxonomy" id="33050"/>
    <lineage>
        <taxon>Bacteria</taxon>
        <taxon>Pseudomonadati</taxon>
        <taxon>Pseudomonadota</taxon>
        <taxon>Alphaproteobacteria</taxon>
        <taxon>Sphingomonadales</taxon>
        <taxon>Sphingomonadaceae</taxon>
        <taxon>Sphingopyxis</taxon>
    </lineage>
</organism>
<reference evidence="2 3" key="1">
    <citation type="journal article" date="2015" name="Genome Announc.">
        <title>Complete Genome Sequence of Polypropylene Glycol- and Polyethylene Glycol-Degrading Sphingopyxis macrogoltabida Strain EY-1.</title>
        <authorList>
            <person name="Ohtsubo Y."/>
            <person name="Nagata Y."/>
            <person name="Numata M."/>
            <person name="Tsuchikane K."/>
            <person name="Hosoyama A."/>
            <person name="Yamazoe A."/>
            <person name="Tsuda M."/>
            <person name="Fujita N."/>
            <person name="Kawai F."/>
        </authorList>
    </citation>
    <scope>NUCLEOTIDE SEQUENCE [LARGE SCALE GENOMIC DNA]</scope>
    <source>
        <strain evidence="2 3">EY-1</strain>
        <plasmid evidence="2">1</plasmid>
    </source>
</reference>
<dbReference type="KEGG" id="smag:AN936_23045"/>
<sequence>MTWQVEHNAKRGMGKAPGQPLVEQSRISKAILPRIGAPGRCGDEIVGQSALLQEEQGILEPAQAAERRFRGTGKLGCVAAAYLARQDLALSAHHLRRMHRRVAQPGLLELLSGDLQHAAFAVKLALPHRCDRGREIGQAGHRAASGSPYRTTRRLRIEAERAVHPFGFFHIAAVQRRQQQVARRRNMEPVADQCRDVSL</sequence>
<proteinExistence type="predicted"/>
<accession>A0A0N9UHX1</accession>
<dbReference type="AlphaFoldDB" id="A0A0N9UHX1"/>
<protein>
    <submittedName>
        <fullName evidence="2">Uncharacterized protein</fullName>
    </submittedName>
</protein>
<geneLocation type="plasmid" evidence="2 3">
    <name>1</name>
</geneLocation>
<keyword evidence="2" id="KW-0614">Plasmid</keyword>
<dbReference type="EMBL" id="CP012701">
    <property type="protein sequence ID" value="ALH83031.1"/>
    <property type="molecule type" value="Genomic_DNA"/>
</dbReference>
<name>A0A0N9UHX1_SPHMC</name>
<evidence type="ECO:0000256" key="1">
    <source>
        <dbReference type="SAM" id="MobiDB-lite"/>
    </source>
</evidence>
<dbReference type="PATRIC" id="fig|33050.5.peg.4662"/>
<evidence type="ECO:0000313" key="3">
    <source>
        <dbReference type="Proteomes" id="UP000058074"/>
    </source>
</evidence>
<gene>
    <name evidence="2" type="ORF">AN936_23045</name>
</gene>
<feature type="region of interest" description="Disordered" evidence="1">
    <location>
        <begin position="1"/>
        <end position="20"/>
    </location>
</feature>
<dbReference type="Proteomes" id="UP000058074">
    <property type="component" value="Plasmid 1"/>
</dbReference>